<dbReference type="HOGENOM" id="CLU_121293_0_0_11"/>
<dbReference type="KEGG" id="nbr:O3I_024820"/>
<gene>
    <name evidence="1" type="ORF">O3I_024820</name>
</gene>
<dbReference type="eggNOG" id="ENOG5032VCE">
    <property type="taxonomic scope" value="Bacteria"/>
</dbReference>
<evidence type="ECO:0000313" key="2">
    <source>
        <dbReference type="Proteomes" id="UP000006304"/>
    </source>
</evidence>
<keyword evidence="2" id="KW-1185">Reference proteome</keyword>
<dbReference type="EMBL" id="CP003876">
    <property type="protein sequence ID" value="AFU02915.1"/>
    <property type="molecule type" value="Genomic_DNA"/>
</dbReference>
<name>K0F1C2_NOCB7</name>
<reference evidence="1 2" key="1">
    <citation type="journal article" date="2012" name="J. Bacteriol.">
        <title>Complete genome sequence of Nocardia brasiliensis HUJEG-1.</title>
        <authorList>
            <person name="Vera-Cabrera L."/>
            <person name="Ortiz-Lopez R."/>
            <person name="Elizondo-Gonzalez R."/>
            <person name="Perez-Maya A.A."/>
            <person name="Ocampo-Candiani J."/>
        </authorList>
    </citation>
    <scope>NUCLEOTIDE SEQUENCE [LARGE SCALE GENOMIC DNA]</scope>
    <source>
        <strain evidence="2">ATCC 700358</strain>
    </source>
</reference>
<evidence type="ECO:0000313" key="1">
    <source>
        <dbReference type="EMBL" id="AFU02915.1"/>
    </source>
</evidence>
<dbReference type="Proteomes" id="UP000006304">
    <property type="component" value="Chromosome"/>
</dbReference>
<protein>
    <submittedName>
        <fullName evidence="1">Uncharacterized protein</fullName>
    </submittedName>
</protein>
<proteinExistence type="predicted"/>
<dbReference type="RefSeq" id="WP_014985770.1">
    <property type="nucleotide sequence ID" value="NC_018681.1"/>
</dbReference>
<accession>K0F1C2</accession>
<organism evidence="1 2">
    <name type="scientific">Nocardia brasiliensis (strain ATCC 700358 / HUJEG-1)</name>
    <dbReference type="NCBI Taxonomy" id="1133849"/>
    <lineage>
        <taxon>Bacteria</taxon>
        <taxon>Bacillati</taxon>
        <taxon>Actinomycetota</taxon>
        <taxon>Actinomycetes</taxon>
        <taxon>Mycobacteriales</taxon>
        <taxon>Nocardiaceae</taxon>
        <taxon>Nocardia</taxon>
    </lineage>
</organism>
<dbReference type="AlphaFoldDB" id="K0F1C2"/>
<sequence>MRSPELAIEAELRQRTNISVSFGEGAYDFADEWAMERALVSVVESLWAGWQREYRKVIEDTDLVIDAEDLTDKRFFADRDTVEAIGQSDDERITVATVGMRKYSVHIVPGTMRELTASEFSVGVGDATSRLIQDFRHKVAEVKDRHYNY</sequence>